<proteinExistence type="predicted"/>
<name>A0A4C1Y3N3_EUMVA</name>
<dbReference type="AlphaFoldDB" id="A0A4C1Y3N3"/>
<dbReference type="EMBL" id="BGZK01001064">
    <property type="protein sequence ID" value="GBP70130.1"/>
    <property type="molecule type" value="Genomic_DNA"/>
</dbReference>
<comment type="caution">
    <text evidence="1">The sequence shown here is derived from an EMBL/GenBank/DDBJ whole genome shotgun (WGS) entry which is preliminary data.</text>
</comment>
<protein>
    <submittedName>
        <fullName evidence="1">Uncharacterized protein</fullName>
    </submittedName>
</protein>
<keyword evidence="2" id="KW-1185">Reference proteome</keyword>
<evidence type="ECO:0000313" key="2">
    <source>
        <dbReference type="Proteomes" id="UP000299102"/>
    </source>
</evidence>
<gene>
    <name evidence="1" type="ORF">EVAR_55450_1</name>
</gene>
<evidence type="ECO:0000313" key="1">
    <source>
        <dbReference type="EMBL" id="GBP70130.1"/>
    </source>
</evidence>
<sequence>MFSNILKVSALDRPAVWWYEAYPTTISLLPIEVLQLKPPTLVRCGRGAANAYIIIAIATSAADGLTCVRVWSIEDTHRVRPPSLLYRTSVRHPFDRLYEKKIYRQREIE</sequence>
<dbReference type="Proteomes" id="UP000299102">
    <property type="component" value="Unassembled WGS sequence"/>
</dbReference>
<reference evidence="1 2" key="1">
    <citation type="journal article" date="2019" name="Commun. Biol.">
        <title>The bagworm genome reveals a unique fibroin gene that provides high tensile strength.</title>
        <authorList>
            <person name="Kono N."/>
            <person name="Nakamura H."/>
            <person name="Ohtoshi R."/>
            <person name="Tomita M."/>
            <person name="Numata K."/>
            <person name="Arakawa K."/>
        </authorList>
    </citation>
    <scope>NUCLEOTIDE SEQUENCE [LARGE SCALE GENOMIC DNA]</scope>
</reference>
<organism evidence="1 2">
    <name type="scientific">Eumeta variegata</name>
    <name type="common">Bagworm moth</name>
    <name type="synonym">Eumeta japonica</name>
    <dbReference type="NCBI Taxonomy" id="151549"/>
    <lineage>
        <taxon>Eukaryota</taxon>
        <taxon>Metazoa</taxon>
        <taxon>Ecdysozoa</taxon>
        <taxon>Arthropoda</taxon>
        <taxon>Hexapoda</taxon>
        <taxon>Insecta</taxon>
        <taxon>Pterygota</taxon>
        <taxon>Neoptera</taxon>
        <taxon>Endopterygota</taxon>
        <taxon>Lepidoptera</taxon>
        <taxon>Glossata</taxon>
        <taxon>Ditrysia</taxon>
        <taxon>Tineoidea</taxon>
        <taxon>Psychidae</taxon>
        <taxon>Oiketicinae</taxon>
        <taxon>Eumeta</taxon>
    </lineage>
</organism>
<accession>A0A4C1Y3N3</accession>